<dbReference type="Proteomes" id="UP000304382">
    <property type="component" value="Unassembled WGS sequence"/>
</dbReference>
<feature type="domain" description="Aerobactin siderophore biosynthesis IucA/IucC N-terminal" evidence="1">
    <location>
        <begin position="139"/>
        <end position="374"/>
    </location>
</feature>
<dbReference type="Gene3D" id="6.10.250.3370">
    <property type="match status" value="1"/>
</dbReference>
<dbReference type="PANTHER" id="PTHR34384">
    <property type="entry name" value="L-2,3-DIAMINOPROPANOATE--CITRATE LIGASE"/>
    <property type="match status" value="1"/>
</dbReference>
<dbReference type="InterPro" id="IPR007310">
    <property type="entry name" value="Aerobactin_biosyn_IucA/IucC_N"/>
</dbReference>
<evidence type="ECO:0000259" key="2">
    <source>
        <dbReference type="Pfam" id="PF06276"/>
    </source>
</evidence>
<organism evidence="3 4">
    <name type="scientific">Haloarcula mannanilytica</name>
    <dbReference type="NCBI Taxonomy" id="2509225"/>
    <lineage>
        <taxon>Archaea</taxon>
        <taxon>Methanobacteriati</taxon>
        <taxon>Methanobacteriota</taxon>
        <taxon>Stenosarchaea group</taxon>
        <taxon>Halobacteria</taxon>
        <taxon>Halobacteriales</taxon>
        <taxon>Haloarculaceae</taxon>
        <taxon>Haloarcula</taxon>
    </lineage>
</organism>
<name>A0A4C2EUM1_9EURY</name>
<keyword evidence="4" id="KW-1185">Reference proteome</keyword>
<evidence type="ECO:0000259" key="1">
    <source>
        <dbReference type="Pfam" id="PF04183"/>
    </source>
</evidence>
<sequence length="588" mass="66012">MEPEPRAREATLQSFLNCYIRETNAYQLSVGSEKADDIPTIRVPLGQRNGEIRLELRHRSKVGRHRYRLPGQYKLGDGEFRPLTLPACLSLLLEELGQLRDEEDNRTAVLRRSLESYRNIERSLEARDGGLPDHVGEWSFHEAEQSLLFGHQMHPSPKSRVGFSPGQADAYVPELGGSVSLAYFRAKPRLVWSDSAVERSAPDLVRDLLRQDPTVSEEFVAEHVESEDVLLPVHPWQAARLRESPRVQRLLDTGTLRDLGLVGQEFYPTTSVRTLYHPAAEFMVKCSLAVAITNSVRTNKRDELVRGIAAVDLFRGELGEELTERYPSFSLVGDPAFLTVDTNEGDESGFEVLLRENPFRGGASGVAPIVALCQDVSDGNGTQLGRHVSAIAEATGRPVRAVAKEWFRRYLDVVVEPVAWLYLQHGLAIEAHQQNVVLGLDAGFPDHYYHRDNQGYYATESKAEQIISYAPKFRDRFGTVYPDTVADERLRYQLFVNNVFGVVDALGTGGVADEADLLAALRDRLRDLQRIEDDHSEFVSALITKPRIARKGNLLTRFRDFDESADRLNRQAVYTPVTNPLVAEASHD</sequence>
<protein>
    <submittedName>
        <fullName evidence="3">Iron transporter</fullName>
    </submittedName>
</protein>
<evidence type="ECO:0000313" key="4">
    <source>
        <dbReference type="Proteomes" id="UP000304382"/>
    </source>
</evidence>
<feature type="domain" description="Aerobactin siderophore biosynthesis IucA/IucC-like C-terminal" evidence="2">
    <location>
        <begin position="405"/>
        <end position="563"/>
    </location>
</feature>
<dbReference type="Gene3D" id="1.10.510.40">
    <property type="match status" value="1"/>
</dbReference>
<dbReference type="EMBL" id="BIXZ01000012">
    <property type="protein sequence ID" value="GCF15889.1"/>
    <property type="molecule type" value="Genomic_DNA"/>
</dbReference>
<dbReference type="Pfam" id="PF04183">
    <property type="entry name" value="IucA_IucC"/>
    <property type="match status" value="1"/>
</dbReference>
<dbReference type="GO" id="GO:0019290">
    <property type="term" value="P:siderophore biosynthetic process"/>
    <property type="evidence" value="ECO:0007669"/>
    <property type="project" value="InterPro"/>
</dbReference>
<accession>A0A4C2EUM1</accession>
<dbReference type="PANTHER" id="PTHR34384:SF5">
    <property type="entry name" value="L-2,3-DIAMINOPROPANOATE--CITRATE LIGASE"/>
    <property type="match status" value="1"/>
</dbReference>
<evidence type="ECO:0000313" key="3">
    <source>
        <dbReference type="EMBL" id="GCF15889.1"/>
    </source>
</evidence>
<reference evidence="3 4" key="1">
    <citation type="submission" date="2019-02" db="EMBL/GenBank/DDBJ databases">
        <title>Haloarcula mannanilyticum sp. nov., a mannan degrading haloarchaeon isolated from commercial salt.</title>
        <authorList>
            <person name="Enomoto S."/>
            <person name="Shimane Y."/>
            <person name="Kamekura M."/>
            <person name="Ito T."/>
            <person name="Moriya O."/>
            <person name="Ihara K."/>
            <person name="Takahashi-Ando N."/>
            <person name="Fukushima Y."/>
            <person name="Yoshida Y."/>
            <person name="Usama R."/>
            <person name="Takai K."/>
            <person name="Minegishi H."/>
        </authorList>
    </citation>
    <scope>NUCLEOTIDE SEQUENCE [LARGE SCALE GENOMIC DNA]</scope>
    <source>
        <strain evidence="3 4">MD130-1</strain>
    </source>
</reference>
<dbReference type="Pfam" id="PF06276">
    <property type="entry name" value="FhuF"/>
    <property type="match status" value="1"/>
</dbReference>
<dbReference type="InterPro" id="IPR022770">
    <property type="entry name" value="IucA/IucC-like_C"/>
</dbReference>
<dbReference type="AlphaFoldDB" id="A0A4C2EUM1"/>
<comment type="caution">
    <text evidence="3">The sequence shown here is derived from an EMBL/GenBank/DDBJ whole genome shotgun (WGS) entry which is preliminary data.</text>
</comment>
<dbReference type="GO" id="GO:0016881">
    <property type="term" value="F:acid-amino acid ligase activity"/>
    <property type="evidence" value="ECO:0007669"/>
    <property type="project" value="UniProtKB-ARBA"/>
</dbReference>
<dbReference type="InterPro" id="IPR037455">
    <property type="entry name" value="LucA/IucC-like"/>
</dbReference>
<gene>
    <name evidence="3" type="ORF">Harman_38240</name>
</gene>
<proteinExistence type="predicted"/>